<dbReference type="AlphaFoldDB" id="A0A0H5R1T8"/>
<dbReference type="EMBL" id="HACM01007727">
    <property type="protein sequence ID" value="CRZ08169.1"/>
    <property type="molecule type" value="Transcribed_RNA"/>
</dbReference>
<reference evidence="2" key="1">
    <citation type="submission" date="2015-04" db="EMBL/GenBank/DDBJ databases">
        <title>The genome sequence of the plant pathogenic Rhizarian Plasmodiophora brassicae reveals insights in its biotrophic life cycle and the origin of chitin synthesis.</title>
        <authorList>
            <person name="Schwelm A."/>
            <person name="Fogelqvist J."/>
            <person name="Knaust A."/>
            <person name="Julke S."/>
            <person name="Lilja T."/>
            <person name="Dhandapani V."/>
            <person name="Bonilla-Rosso G."/>
            <person name="Karlsson M."/>
            <person name="Shevchenko A."/>
            <person name="Choi S.R."/>
            <person name="Kim H.G."/>
            <person name="Park J.Y."/>
            <person name="Lim Y.P."/>
            <person name="Ludwig-Muller J."/>
            <person name="Dixelius C."/>
        </authorList>
    </citation>
    <scope>NUCLEOTIDE SEQUENCE</scope>
    <source>
        <tissue evidence="2">Potato root galls</tissue>
    </source>
</reference>
<evidence type="ECO:0000256" key="1">
    <source>
        <dbReference type="SAM" id="SignalP"/>
    </source>
</evidence>
<feature type="chain" id="PRO_5011353002" evidence="1">
    <location>
        <begin position="31"/>
        <end position="406"/>
    </location>
</feature>
<protein>
    <submittedName>
        <fullName evidence="2">Uncharacterized protein</fullName>
    </submittedName>
</protein>
<name>A0A0H5R1T8_9EUKA</name>
<proteinExistence type="predicted"/>
<feature type="non-terminal residue" evidence="2">
    <location>
        <position position="1"/>
    </location>
</feature>
<organism evidence="2">
    <name type="scientific">Spongospora subterranea</name>
    <dbReference type="NCBI Taxonomy" id="70186"/>
    <lineage>
        <taxon>Eukaryota</taxon>
        <taxon>Sar</taxon>
        <taxon>Rhizaria</taxon>
        <taxon>Endomyxa</taxon>
        <taxon>Phytomyxea</taxon>
        <taxon>Plasmodiophorida</taxon>
        <taxon>Plasmodiophoridae</taxon>
        <taxon>Spongospora</taxon>
    </lineage>
</organism>
<keyword evidence="1" id="KW-0732">Signal</keyword>
<evidence type="ECO:0000313" key="2">
    <source>
        <dbReference type="EMBL" id="CRZ08170.1"/>
    </source>
</evidence>
<accession>A0A0H5R1T8</accession>
<sequence>FTEVEMGSGKHVLALLLVVVVAACVLHSDGKRLPETSHDDYTAEDGKGKSEDALRFELPLHSNDPSVADDVAMQLRMGVRVHMWSTVAKMAARAAVPLVARAAATAVVAGAVVSSASLGGGATRIDSIPGEVQERRRRNSIPVKSTNSEAFWFAYNSETCAPLFGERLSYDFAAATEHLVVALERFWVNRRYFGDNRYTYTNLSPTTLTPSEEAHVHRDYSSPFEQRDAMCTYPSIPGLFPIPGLSGSVKIQSVADGPYEHIPQVFCVMYGSGGSISEGMSVVSRRALIRRSEGLDRTWLRDGLFLYDLQGRHHGPDSLHGRQRERFLNAPRDVERCAEHQAALVIYEVGEYPVACMAFRIDRAGRIYSVPRCSRCARYDLGYVVTDKLPTGTWLNAPELLRVYTL</sequence>
<dbReference type="EMBL" id="HACM01007728">
    <property type="protein sequence ID" value="CRZ08170.1"/>
    <property type="molecule type" value="Transcribed_RNA"/>
</dbReference>
<feature type="signal peptide" evidence="1">
    <location>
        <begin position="1"/>
        <end position="30"/>
    </location>
</feature>